<name>A0A654LST0_9ARCH</name>
<evidence type="ECO:0000259" key="2">
    <source>
        <dbReference type="Pfam" id="PF08327"/>
    </source>
</evidence>
<dbReference type="RefSeq" id="WP_196817096.1">
    <property type="nucleotide sequence ID" value="NZ_CP012850.1"/>
</dbReference>
<comment type="similarity">
    <text evidence="1">Belongs to the AHA1 family.</text>
</comment>
<dbReference type="GeneID" id="60420423"/>
<dbReference type="EMBL" id="CP012850">
    <property type="protein sequence ID" value="ALI34434.1"/>
    <property type="molecule type" value="Genomic_DNA"/>
</dbReference>
<dbReference type="AlphaFoldDB" id="A0A654LST0"/>
<evidence type="ECO:0000313" key="4">
    <source>
        <dbReference type="Proteomes" id="UP000058925"/>
    </source>
</evidence>
<dbReference type="InterPro" id="IPR013538">
    <property type="entry name" value="ASHA1/2-like_C"/>
</dbReference>
<protein>
    <recommendedName>
        <fullName evidence="2">Activator of Hsp90 ATPase homologue 1/2-like C-terminal domain-containing protein</fullName>
    </recommendedName>
</protein>
<feature type="domain" description="Activator of Hsp90 ATPase homologue 1/2-like C-terminal" evidence="2">
    <location>
        <begin position="51"/>
        <end position="174"/>
    </location>
</feature>
<gene>
    <name evidence="3" type="ORF">NMY3_00220</name>
</gene>
<dbReference type="Pfam" id="PF08327">
    <property type="entry name" value="AHSA1"/>
    <property type="match status" value="1"/>
</dbReference>
<proteinExistence type="inferred from homology"/>
<dbReference type="InterPro" id="IPR023393">
    <property type="entry name" value="START-like_dom_sf"/>
</dbReference>
<dbReference type="OrthoDB" id="7204at2157"/>
<organism evidence="3 4">
    <name type="scientific">Candidatus Nitrosocosmicus oleophilus</name>
    <dbReference type="NCBI Taxonomy" id="1353260"/>
    <lineage>
        <taxon>Archaea</taxon>
        <taxon>Nitrososphaerota</taxon>
        <taxon>Nitrososphaeria</taxon>
        <taxon>Nitrososphaerales</taxon>
        <taxon>Nitrososphaeraceae</taxon>
        <taxon>Candidatus Nitrosocosmicus</taxon>
    </lineage>
</organism>
<dbReference type="Gene3D" id="3.30.530.20">
    <property type="match status" value="1"/>
</dbReference>
<keyword evidence="4" id="KW-1185">Reference proteome</keyword>
<dbReference type="SUPFAM" id="SSF55961">
    <property type="entry name" value="Bet v1-like"/>
    <property type="match status" value="1"/>
</dbReference>
<evidence type="ECO:0000313" key="3">
    <source>
        <dbReference type="EMBL" id="ALI34434.1"/>
    </source>
</evidence>
<accession>A0A654LST0</accession>
<dbReference type="Proteomes" id="UP000058925">
    <property type="component" value="Chromosome"/>
</dbReference>
<dbReference type="KEGG" id="taa:NMY3_00220"/>
<reference evidence="4" key="1">
    <citation type="submission" date="2015-10" db="EMBL/GenBank/DDBJ databases">
        <title>Niche specialization of a soil ammonia-oxidizing archaeon, Candidatus Nitrosocosmicus oleophilus.</title>
        <authorList>
            <person name="Jung M.-Y."/>
            <person name="Rhee S.-K."/>
        </authorList>
    </citation>
    <scope>NUCLEOTIDE SEQUENCE [LARGE SCALE GENOMIC DNA]</scope>
    <source>
        <strain evidence="4">MY3</strain>
    </source>
</reference>
<sequence length="195" mass="22580">MKEFETTNKKVIQQLSTIEKRSGESPNTISKGTITVEEKYGTIRFERRLKHPKEIVWKAITEQKEIFRWLPDYKGTFDGYKDGTIDLLNVVSGSHVTGNILVFDLHRVFEHEWFIAPNQMFPKGEPESIIRWELKQNGDSDTLLIVTHNHLTKSTALTFAPGWHAYLDRLEAILNNQVPPNWAHRFAEVKGLYST</sequence>
<evidence type="ECO:0000256" key="1">
    <source>
        <dbReference type="ARBA" id="ARBA00006817"/>
    </source>
</evidence>